<evidence type="ECO:0000256" key="3">
    <source>
        <dbReference type="ARBA" id="ARBA00022692"/>
    </source>
</evidence>
<feature type="transmembrane region" description="Helical" evidence="6">
    <location>
        <begin position="45"/>
        <end position="66"/>
    </location>
</feature>
<dbReference type="InterPro" id="IPR023845">
    <property type="entry name" value="DUF3817_TM"/>
</dbReference>
<feature type="domain" description="DUF3817" evidence="7">
    <location>
        <begin position="9"/>
        <end position="96"/>
    </location>
</feature>
<dbReference type="OrthoDB" id="1121311at2"/>
<keyword evidence="2" id="KW-1003">Cell membrane</keyword>
<feature type="transmembrane region" description="Helical" evidence="6">
    <location>
        <begin position="12"/>
        <end position="33"/>
    </location>
</feature>
<dbReference type="Pfam" id="PF12823">
    <property type="entry name" value="DUF3817"/>
    <property type="match status" value="1"/>
</dbReference>
<dbReference type="PANTHER" id="PTHR40077">
    <property type="entry name" value="MEMBRANE PROTEIN-RELATED"/>
    <property type="match status" value="1"/>
</dbReference>
<evidence type="ECO:0000256" key="5">
    <source>
        <dbReference type="ARBA" id="ARBA00023136"/>
    </source>
</evidence>
<dbReference type="PANTHER" id="PTHR40077:SF1">
    <property type="entry name" value="MEMBRANE PROTEIN"/>
    <property type="match status" value="1"/>
</dbReference>
<dbReference type="Proteomes" id="UP000272117">
    <property type="component" value="Unassembled WGS sequence"/>
</dbReference>
<evidence type="ECO:0000259" key="7">
    <source>
        <dbReference type="Pfam" id="PF12823"/>
    </source>
</evidence>
<gene>
    <name evidence="8" type="ORF">EFB08_01955</name>
</gene>
<keyword evidence="9" id="KW-1185">Reference proteome</keyword>
<organism evidence="8 9">
    <name type="scientific">Rufibacter latericius</name>
    <dbReference type="NCBI Taxonomy" id="2487040"/>
    <lineage>
        <taxon>Bacteria</taxon>
        <taxon>Pseudomonadati</taxon>
        <taxon>Bacteroidota</taxon>
        <taxon>Cytophagia</taxon>
        <taxon>Cytophagales</taxon>
        <taxon>Hymenobacteraceae</taxon>
        <taxon>Rufibacter</taxon>
    </lineage>
</organism>
<evidence type="ECO:0000256" key="2">
    <source>
        <dbReference type="ARBA" id="ARBA00022475"/>
    </source>
</evidence>
<dbReference type="GO" id="GO:0005886">
    <property type="term" value="C:plasma membrane"/>
    <property type="evidence" value="ECO:0007669"/>
    <property type="project" value="UniProtKB-SubCell"/>
</dbReference>
<name>A0A3M9N0J2_9BACT</name>
<comment type="caution">
    <text evidence="8">The sequence shown here is derived from an EMBL/GenBank/DDBJ whole genome shotgun (WGS) entry which is preliminary data.</text>
</comment>
<sequence>MHFSFDTPLNRFRSIAILEGISFLVLLIIAMPMKYLAGIPEPVKYVGWAHGVLFVLFVGLLLQVWVKYKWSFWKVVMAFVASLIPFGTFVLDKKIAKEEQEG</sequence>
<protein>
    <submittedName>
        <fullName evidence="8">DUF3817 domain-containing protein</fullName>
    </submittedName>
</protein>
<evidence type="ECO:0000256" key="1">
    <source>
        <dbReference type="ARBA" id="ARBA00004651"/>
    </source>
</evidence>
<evidence type="ECO:0000313" key="9">
    <source>
        <dbReference type="Proteomes" id="UP000272117"/>
    </source>
</evidence>
<keyword evidence="5 6" id="KW-0472">Membrane</keyword>
<keyword evidence="3 6" id="KW-0812">Transmembrane</keyword>
<keyword evidence="4 6" id="KW-1133">Transmembrane helix</keyword>
<dbReference type="RefSeq" id="WP_123125218.1">
    <property type="nucleotide sequence ID" value="NZ_RJJD01000001.1"/>
</dbReference>
<accession>A0A3M9N0J2</accession>
<evidence type="ECO:0000313" key="8">
    <source>
        <dbReference type="EMBL" id="RNI31314.1"/>
    </source>
</evidence>
<dbReference type="NCBIfam" id="TIGR03954">
    <property type="entry name" value="integ_memb_HG"/>
    <property type="match status" value="1"/>
</dbReference>
<comment type="subcellular location">
    <subcellularLocation>
        <location evidence="1">Cell membrane</location>
        <topology evidence="1">Multi-pass membrane protein</topology>
    </subcellularLocation>
</comment>
<evidence type="ECO:0000256" key="6">
    <source>
        <dbReference type="SAM" id="Phobius"/>
    </source>
</evidence>
<feature type="transmembrane region" description="Helical" evidence="6">
    <location>
        <begin position="72"/>
        <end position="91"/>
    </location>
</feature>
<evidence type="ECO:0000256" key="4">
    <source>
        <dbReference type="ARBA" id="ARBA00022989"/>
    </source>
</evidence>
<proteinExistence type="predicted"/>
<dbReference type="EMBL" id="RJJD01000001">
    <property type="protein sequence ID" value="RNI31314.1"/>
    <property type="molecule type" value="Genomic_DNA"/>
</dbReference>
<reference evidence="8 9" key="1">
    <citation type="submission" date="2018-11" db="EMBL/GenBank/DDBJ databases">
        <title>Rufibacter latericius sp. nov., isolated from water in Baiyang Lake.</title>
        <authorList>
            <person name="Yang Y."/>
        </authorList>
    </citation>
    <scope>NUCLEOTIDE SEQUENCE [LARGE SCALE GENOMIC DNA]</scope>
    <source>
        <strain evidence="8 9">R-22-1c-1</strain>
    </source>
</reference>
<dbReference type="AlphaFoldDB" id="A0A3M9N0J2"/>